<protein>
    <recommendedName>
        <fullName evidence="3">YqcI/YcgG family protein</fullName>
    </recommendedName>
</protein>
<dbReference type="PANTHER" id="PTHR40045:SF1">
    <property type="entry name" value="YQCI_YCGG FAMILY PROTEIN"/>
    <property type="match status" value="1"/>
</dbReference>
<comment type="caution">
    <text evidence="1">The sequence shown here is derived from an EMBL/GenBank/DDBJ whole genome shotgun (WGS) entry which is preliminary data.</text>
</comment>
<dbReference type="InterPro" id="IPR014988">
    <property type="entry name" value="Uncharacterised_YqcI/YcgG"/>
</dbReference>
<dbReference type="EMBL" id="QFQI01000001">
    <property type="protein sequence ID" value="PZQ63043.1"/>
    <property type="molecule type" value="Genomic_DNA"/>
</dbReference>
<dbReference type="NCBIfam" id="NF041366">
    <property type="entry name" value="GntA_guanitoxin"/>
    <property type="match status" value="1"/>
</dbReference>
<organism evidence="1 2">
    <name type="scientific">Sphingomonas taxi</name>
    <dbReference type="NCBI Taxonomy" id="1549858"/>
    <lineage>
        <taxon>Bacteria</taxon>
        <taxon>Pseudomonadati</taxon>
        <taxon>Pseudomonadota</taxon>
        <taxon>Alphaproteobacteria</taxon>
        <taxon>Sphingomonadales</taxon>
        <taxon>Sphingomonadaceae</taxon>
        <taxon>Sphingomonas</taxon>
    </lineage>
</organism>
<sequence>MPAPETPMFRWTHHAQSELEELLHAHVADRAFPCVGAKAAMARGTLNVLACSRIDSAWDDLRIHDGLVRFAAAYREDPKLFRSFAVVFDGPDDLDEPAFEAALWKRVQSLSDKDVWRGQHYDARVSDDPADSHFSLSFGGEAFFVVGLHPHASRPARRFARPTLVFNLHDQFETLRADGRYETMREAIMVRDEAIAGSRNPMLARHGETSEARQYSGRVVDETWRCPFHYSGDRAERKGA</sequence>
<name>A0A2W5R731_9SPHN</name>
<gene>
    <name evidence="1" type="ORF">DI544_02380</name>
</gene>
<dbReference type="Proteomes" id="UP000249229">
    <property type="component" value="Unassembled WGS sequence"/>
</dbReference>
<evidence type="ECO:0000313" key="2">
    <source>
        <dbReference type="Proteomes" id="UP000249229"/>
    </source>
</evidence>
<evidence type="ECO:0000313" key="1">
    <source>
        <dbReference type="EMBL" id="PZQ63043.1"/>
    </source>
</evidence>
<reference evidence="1 2" key="1">
    <citation type="submission" date="2017-08" db="EMBL/GenBank/DDBJ databases">
        <title>Infants hospitalized years apart are colonized by the same room-sourced microbial strains.</title>
        <authorList>
            <person name="Brooks B."/>
            <person name="Olm M.R."/>
            <person name="Firek B.A."/>
            <person name="Baker R."/>
            <person name="Thomas B.C."/>
            <person name="Morowitz M.J."/>
            <person name="Banfield J.F."/>
        </authorList>
    </citation>
    <scope>NUCLEOTIDE SEQUENCE [LARGE SCALE GENOMIC DNA]</scope>
    <source>
        <strain evidence="1">S2_005_001_R1_22</strain>
    </source>
</reference>
<dbReference type="AlphaFoldDB" id="A0A2W5R731"/>
<proteinExistence type="predicted"/>
<accession>A0A2W5R731</accession>
<evidence type="ECO:0008006" key="3">
    <source>
        <dbReference type="Google" id="ProtNLM"/>
    </source>
</evidence>
<dbReference type="PANTHER" id="PTHR40045">
    <property type="entry name" value="YCGG FAMILY PROTEIN"/>
    <property type="match status" value="1"/>
</dbReference>
<dbReference type="Pfam" id="PF08892">
    <property type="entry name" value="YqcI_YcgG"/>
    <property type="match status" value="1"/>
</dbReference>